<proteinExistence type="inferred from homology"/>
<dbReference type="PANTHER" id="PTHR31263:SF0">
    <property type="entry name" value="CELLULASE FAMILY PROTEIN (AFU_ORTHOLOGUE AFUA_5G14560)"/>
    <property type="match status" value="1"/>
</dbReference>
<dbReference type="GO" id="GO:0016798">
    <property type="term" value="F:hydrolase activity, acting on glycosyl bonds"/>
    <property type="evidence" value="ECO:0007669"/>
    <property type="project" value="UniProtKB-KW"/>
</dbReference>
<reference evidence="7" key="1">
    <citation type="journal article" date="2019" name="Int. J. Syst. Evol. Microbiol.">
        <title>The Global Catalogue of Microorganisms (GCM) 10K type strain sequencing project: providing services to taxonomists for standard genome sequencing and annotation.</title>
        <authorList>
            <consortium name="The Broad Institute Genomics Platform"/>
            <consortium name="The Broad Institute Genome Sequencing Center for Infectious Disease"/>
            <person name="Wu L."/>
            <person name="Ma J."/>
        </authorList>
    </citation>
    <scope>NUCLEOTIDE SEQUENCE [LARGE SCALE GENOMIC DNA]</scope>
    <source>
        <strain evidence="7">CGMCC 4.7645</strain>
    </source>
</reference>
<dbReference type="PANTHER" id="PTHR31263">
    <property type="entry name" value="CELLULASE FAMILY PROTEIN (AFU_ORTHOLOGUE AFUA_5G14560)"/>
    <property type="match status" value="1"/>
</dbReference>
<evidence type="ECO:0000256" key="4">
    <source>
        <dbReference type="SAM" id="SignalP"/>
    </source>
</evidence>
<dbReference type="EC" id="3.2.1.-" evidence="6"/>
<evidence type="ECO:0000259" key="5">
    <source>
        <dbReference type="Pfam" id="PF00150"/>
    </source>
</evidence>
<name>A0ABW5FTX2_9PSEU</name>
<dbReference type="InterPro" id="IPR017853">
    <property type="entry name" value="GH"/>
</dbReference>
<protein>
    <submittedName>
        <fullName evidence="6">Glycoside hydrolase family 5 protein</fullName>
        <ecNumber evidence="6">3.2.1.-</ecNumber>
    </submittedName>
</protein>
<sequence>MNRRLLAVALSVVSVLGFCAGTAPAQAAPATHPLHTSGRWILDAGNHRVKLAGVNWDGAESPEYVVAGLDKARLGDIAHWIKVNGFNSVRLPWSNEMYEHNPVVQDAYLTANPDLKGKRALDVFDAVVDALGAEGLMVILDNHVSRADWCCSGSDGNALWYTDQYPESNWINDWKGIVSRYRNRPQVVGVELRNEVRSNGTLTPVWGGGDPATDWAAAAERAGNAVLSVDQDLLVIVGGVNYQSDLTGVGGRPIRLSVGGRTVYAAHSYRWFVDVKDGYSAMKDQLGRQWGYLIAQGKPYTAPVWVSEFGTCLTWVSQCTQDDANFSNGIQRYLSEGDFDWAYWQLNGTQSDSLDHGSGKPRQHGALDWYGLLNTAWNGPSDAANVDRIKALEPVTQHP</sequence>
<dbReference type="SUPFAM" id="SSF51445">
    <property type="entry name" value="(Trans)glycosidases"/>
    <property type="match status" value="1"/>
</dbReference>
<evidence type="ECO:0000256" key="2">
    <source>
        <dbReference type="ARBA" id="ARBA00023295"/>
    </source>
</evidence>
<keyword evidence="4" id="KW-0732">Signal</keyword>
<gene>
    <name evidence="6" type="ORF">ACFSXZ_13235</name>
</gene>
<dbReference type="Gene3D" id="3.20.20.80">
    <property type="entry name" value="Glycosidases"/>
    <property type="match status" value="1"/>
</dbReference>
<keyword evidence="1 3" id="KW-0378">Hydrolase</keyword>
<evidence type="ECO:0000313" key="6">
    <source>
        <dbReference type="EMBL" id="MFD2417287.1"/>
    </source>
</evidence>
<dbReference type="Pfam" id="PF00150">
    <property type="entry name" value="Cellulase"/>
    <property type="match status" value="1"/>
</dbReference>
<evidence type="ECO:0000256" key="3">
    <source>
        <dbReference type="RuleBase" id="RU361153"/>
    </source>
</evidence>
<dbReference type="EMBL" id="JBHUKR010000007">
    <property type="protein sequence ID" value="MFD2417287.1"/>
    <property type="molecule type" value="Genomic_DNA"/>
</dbReference>
<keyword evidence="7" id="KW-1185">Reference proteome</keyword>
<dbReference type="Proteomes" id="UP001597417">
    <property type="component" value="Unassembled WGS sequence"/>
</dbReference>
<dbReference type="InterPro" id="IPR001547">
    <property type="entry name" value="Glyco_hydro_5"/>
</dbReference>
<keyword evidence="2 3" id="KW-0326">Glycosidase</keyword>
<evidence type="ECO:0000313" key="7">
    <source>
        <dbReference type="Proteomes" id="UP001597417"/>
    </source>
</evidence>
<comment type="caution">
    <text evidence="6">The sequence shown here is derived from an EMBL/GenBank/DDBJ whole genome shotgun (WGS) entry which is preliminary data.</text>
</comment>
<feature type="domain" description="Glycoside hydrolase family 5" evidence="5">
    <location>
        <begin position="54"/>
        <end position="348"/>
    </location>
</feature>
<feature type="chain" id="PRO_5046637056" evidence="4">
    <location>
        <begin position="28"/>
        <end position="399"/>
    </location>
</feature>
<organism evidence="6 7">
    <name type="scientific">Amycolatopsis pigmentata</name>
    <dbReference type="NCBI Taxonomy" id="450801"/>
    <lineage>
        <taxon>Bacteria</taxon>
        <taxon>Bacillati</taxon>
        <taxon>Actinomycetota</taxon>
        <taxon>Actinomycetes</taxon>
        <taxon>Pseudonocardiales</taxon>
        <taxon>Pseudonocardiaceae</taxon>
        <taxon>Amycolatopsis</taxon>
    </lineage>
</organism>
<feature type="signal peptide" evidence="4">
    <location>
        <begin position="1"/>
        <end position="27"/>
    </location>
</feature>
<accession>A0ABW5FTX2</accession>
<dbReference type="RefSeq" id="WP_378264918.1">
    <property type="nucleotide sequence ID" value="NZ_JBHUKR010000007.1"/>
</dbReference>
<evidence type="ECO:0000256" key="1">
    <source>
        <dbReference type="ARBA" id="ARBA00022801"/>
    </source>
</evidence>
<comment type="similarity">
    <text evidence="3">Belongs to the glycosyl hydrolase 5 (cellulase A) family.</text>
</comment>